<sequence>MMTQEEFEVWGRKLNLSSEAKKEIEKIRNSPPARRVGGGRHNVSGRFSSKKMGVTIQFESHKVELPAIYTMEFNEKVLEYYDQPPSIKLSYSKSSGKKKKVTYMYTPDFFVIEEDKAYWVEWKTEESLIKLSQEKADRYFRENNQWVFTLGKDYANNFQLDFLLCSSKDINWKLQRNLTFLEDYIFKKYVVKEERIQLIKRRIAESPGMTLSELIQNPHGHYSSDDIYYLISQNIIYMDLYNSLIMEPEDVRLFLNKEQSNSIFNVEKSQTCNKKISKIQLEIGENILWGEKTWSILNYSSVDESVFLYEKEGQAHVRLPLNIFESYIESGYIKGLEVSSYNTGEVREIISQATESDLTIANERYENVMEYLNENYVKSSNVTDRTIRNWIKKFKEAEELYGNGYLGLLPSIKKRGNRNPKIPIKTKELMNQIIEESYKTNKLKTAKAVYRELIVKSEELNVFVPSYQTFCEAIKKYSYYELELSRRGKRAAYTYEKFHWELEFTTPKHGDRIFEIAHIDHTELDIELVINQKESKRPWCTFMIDAFSRRILAMYLTFDPPSYTSAMMVIRDCVKKYNRLPNYVIVDGGKEFKSIYFESLLALYGVHKKERPPAKARFGNVIERLFGITNQFFIHNLTGNTQIMKNVRQVTKTVNPKQHAIWTMDSLYERLNKWINDIHDNLENPSLNQTPKEAFEKSIQIAGNRKQMYIPYDETFILMTLPAVNGRTRRVHPAKGIKLNYAYYWCEKFRDPKVENSNVEVKYDPFNIGIAYAYVNNRWEKCLSEQYTIFQGKTEKQLKIITAELKEKKKIHSKNNSITARMIAKFILESEDIEHKLSSERYKIREGELQLKVDSNTIDNNPEEEGSDLESDDLEIYGEML</sequence>
<evidence type="ECO:0000256" key="1">
    <source>
        <dbReference type="ARBA" id="ARBA00002286"/>
    </source>
</evidence>
<dbReference type="InterPro" id="IPR036397">
    <property type="entry name" value="RNaseH_sf"/>
</dbReference>
<dbReference type="Gene3D" id="3.30.420.10">
    <property type="entry name" value="Ribonuclease H-like superfamily/Ribonuclease H"/>
    <property type="match status" value="1"/>
</dbReference>
<protein>
    <submittedName>
        <fullName evidence="3">DDE-type integrase/transposase/recombinase</fullName>
    </submittedName>
    <submittedName>
        <fullName evidence="5">Integrase core domain protein</fullName>
    </submittedName>
</protein>
<comment type="function">
    <text evidence="1">Involved in the transposition of the insertion sequence.</text>
</comment>
<accession>A0A5M9GM30</accession>
<dbReference type="PROSITE" id="PS50994">
    <property type="entry name" value="INTEGRASE"/>
    <property type="match status" value="1"/>
</dbReference>
<organism evidence="3 7">
    <name type="scientific">Bacillus paranthracis</name>
    <dbReference type="NCBI Taxonomy" id="2026186"/>
    <lineage>
        <taxon>Bacteria</taxon>
        <taxon>Bacillati</taxon>
        <taxon>Bacillota</taxon>
        <taxon>Bacilli</taxon>
        <taxon>Bacillales</taxon>
        <taxon>Bacillaceae</taxon>
        <taxon>Bacillus</taxon>
        <taxon>Bacillus cereus group</taxon>
    </lineage>
</organism>
<dbReference type="Proteomes" id="UP001221338">
    <property type="component" value="Unassembled WGS sequence"/>
</dbReference>
<feature type="domain" description="Integrase catalytic" evidence="2">
    <location>
        <begin position="503"/>
        <end position="699"/>
    </location>
</feature>
<dbReference type="Proteomes" id="UP000325411">
    <property type="component" value="Unassembled WGS sequence"/>
</dbReference>
<dbReference type="EMBL" id="FWYW01000089">
    <property type="protein sequence ID" value="SME29893.1"/>
    <property type="molecule type" value="Genomic_DNA"/>
</dbReference>
<reference evidence="4 8" key="3">
    <citation type="submission" date="2023-03" db="EMBL/GenBank/DDBJ databases">
        <title>Genetic diversity of Bacillus cereus sensu lato isolates from Slovenia.</title>
        <authorList>
            <person name="Abdelli M."/>
        </authorList>
    </citation>
    <scope>NUCLEOTIDE SEQUENCE [LARGE SCALE GENOMIC DNA]</scope>
    <source>
        <strain evidence="4 8">SIBC61B</strain>
    </source>
</reference>
<gene>
    <name evidence="5" type="ORF">BACERE00174_04546</name>
    <name evidence="3" type="ORF">FYW06_23295</name>
    <name evidence="4" type="ORF">P6U22_22320</name>
</gene>
<dbReference type="RefSeq" id="WP_000988943.1">
    <property type="nucleotide sequence ID" value="NZ_CMPU01000040.1"/>
</dbReference>
<dbReference type="InterPro" id="IPR014833">
    <property type="entry name" value="TnsA_N"/>
</dbReference>
<dbReference type="SUPFAM" id="SSF53098">
    <property type="entry name" value="Ribonuclease H-like"/>
    <property type="match status" value="1"/>
</dbReference>
<dbReference type="AlphaFoldDB" id="A0A5M9GM30"/>
<reference evidence="5 6" key="1">
    <citation type="submission" date="2017-04" db="EMBL/GenBank/DDBJ databases">
        <authorList>
            <person name="Criscuolo A."/>
        </authorList>
    </citation>
    <scope>NUCLEOTIDE SEQUENCE [LARGE SCALE GENOMIC DNA]</scope>
    <source>
        <strain evidence="5">16-00174</strain>
    </source>
</reference>
<dbReference type="GO" id="GO:0015074">
    <property type="term" value="P:DNA integration"/>
    <property type="evidence" value="ECO:0007669"/>
    <property type="project" value="InterPro"/>
</dbReference>
<reference evidence="3 7" key="2">
    <citation type="submission" date="2019-09" db="EMBL/GenBank/DDBJ databases">
        <authorList>
            <person name="Geng P."/>
            <person name="Wan X."/>
            <person name="Zhou G."/>
            <person name="Yuan Z."/>
            <person name="Hu X."/>
        </authorList>
    </citation>
    <scope>NUCLEOTIDE SEQUENCE [LARGE SCALE GENOMIC DNA]</scope>
    <source>
        <strain evidence="3 7">EFR-4</strain>
    </source>
</reference>
<evidence type="ECO:0000313" key="7">
    <source>
        <dbReference type="Proteomes" id="UP000325411"/>
    </source>
</evidence>
<name>A0A5M9GM30_9BACI</name>
<evidence type="ECO:0000313" key="6">
    <source>
        <dbReference type="Proteomes" id="UP000194422"/>
    </source>
</evidence>
<dbReference type="InterPro" id="IPR012337">
    <property type="entry name" value="RNaseH-like_sf"/>
</dbReference>
<proteinExistence type="predicted"/>
<dbReference type="EMBL" id="JARPRV010000017">
    <property type="protein sequence ID" value="MDG0943878.1"/>
    <property type="molecule type" value="Genomic_DNA"/>
</dbReference>
<evidence type="ECO:0000313" key="8">
    <source>
        <dbReference type="Proteomes" id="UP001221338"/>
    </source>
</evidence>
<evidence type="ECO:0000313" key="5">
    <source>
        <dbReference type="EMBL" id="SME29893.1"/>
    </source>
</evidence>
<dbReference type="Proteomes" id="UP000194422">
    <property type="component" value="Unassembled WGS sequence"/>
</dbReference>
<dbReference type="Pfam" id="PF08722">
    <property type="entry name" value="Tn7_TnsA-like_N"/>
    <property type="match status" value="1"/>
</dbReference>
<dbReference type="InterPro" id="IPR001584">
    <property type="entry name" value="Integrase_cat-core"/>
</dbReference>
<evidence type="ECO:0000313" key="3">
    <source>
        <dbReference type="EMBL" id="KAA8474857.1"/>
    </source>
</evidence>
<comment type="caution">
    <text evidence="3">The sequence shown here is derived from an EMBL/GenBank/DDBJ whole genome shotgun (WGS) entry which is preliminary data.</text>
</comment>
<dbReference type="EMBL" id="VXCE01000024">
    <property type="protein sequence ID" value="KAA8474857.1"/>
    <property type="molecule type" value="Genomic_DNA"/>
</dbReference>
<dbReference type="GO" id="GO:0003676">
    <property type="term" value="F:nucleic acid binding"/>
    <property type="evidence" value="ECO:0007669"/>
    <property type="project" value="InterPro"/>
</dbReference>
<keyword evidence="8" id="KW-1185">Reference proteome</keyword>
<evidence type="ECO:0000259" key="2">
    <source>
        <dbReference type="PROSITE" id="PS50994"/>
    </source>
</evidence>
<evidence type="ECO:0000313" key="4">
    <source>
        <dbReference type="EMBL" id="MDG0943878.1"/>
    </source>
</evidence>